<feature type="region of interest" description="Disordered" evidence="5">
    <location>
        <begin position="46"/>
        <end position="91"/>
    </location>
</feature>
<feature type="transmembrane region" description="Helical" evidence="6">
    <location>
        <begin position="165"/>
        <end position="186"/>
    </location>
</feature>
<dbReference type="SUPFAM" id="SSF103473">
    <property type="entry name" value="MFS general substrate transporter"/>
    <property type="match status" value="1"/>
</dbReference>
<feature type="compositionally biased region" description="Basic and acidic residues" evidence="5">
    <location>
        <begin position="322"/>
        <end position="333"/>
    </location>
</feature>
<feature type="transmembrane region" description="Helical" evidence="6">
    <location>
        <begin position="198"/>
        <end position="221"/>
    </location>
</feature>
<comment type="subcellular location">
    <subcellularLocation>
        <location evidence="1">Membrane</location>
        <topology evidence="1">Multi-pass membrane protein</topology>
    </subcellularLocation>
</comment>
<comment type="caution">
    <text evidence="7">The sequence shown here is derived from an EMBL/GenBank/DDBJ whole genome shotgun (WGS) entry which is preliminary data.</text>
</comment>
<protein>
    <submittedName>
        <fullName evidence="7">Major facilitator superfamily domain-containing protein</fullName>
    </submittedName>
</protein>
<evidence type="ECO:0000313" key="8">
    <source>
        <dbReference type="Proteomes" id="UP000774617"/>
    </source>
</evidence>
<feature type="transmembrane region" description="Helical" evidence="6">
    <location>
        <begin position="532"/>
        <end position="557"/>
    </location>
</feature>
<feature type="transmembrane region" description="Helical" evidence="6">
    <location>
        <begin position="577"/>
        <end position="599"/>
    </location>
</feature>
<reference evidence="7 8" key="1">
    <citation type="journal article" date="2021" name="Nat. Commun.">
        <title>Genetic determinants of endophytism in the Arabidopsis root mycobiome.</title>
        <authorList>
            <person name="Mesny F."/>
            <person name="Miyauchi S."/>
            <person name="Thiergart T."/>
            <person name="Pickel B."/>
            <person name="Atanasova L."/>
            <person name="Karlsson M."/>
            <person name="Huettel B."/>
            <person name="Barry K.W."/>
            <person name="Haridas S."/>
            <person name="Chen C."/>
            <person name="Bauer D."/>
            <person name="Andreopoulos W."/>
            <person name="Pangilinan J."/>
            <person name="LaButti K."/>
            <person name="Riley R."/>
            <person name="Lipzen A."/>
            <person name="Clum A."/>
            <person name="Drula E."/>
            <person name="Henrissat B."/>
            <person name="Kohler A."/>
            <person name="Grigoriev I.V."/>
            <person name="Martin F.M."/>
            <person name="Hacquard S."/>
        </authorList>
    </citation>
    <scope>NUCLEOTIDE SEQUENCE [LARGE SCALE GENOMIC DNA]</scope>
    <source>
        <strain evidence="7 8">MPI-SDFR-AT-0080</strain>
    </source>
</reference>
<evidence type="ECO:0000256" key="2">
    <source>
        <dbReference type="ARBA" id="ARBA00022692"/>
    </source>
</evidence>
<feature type="transmembrane region" description="Helical" evidence="6">
    <location>
        <begin position="439"/>
        <end position="461"/>
    </location>
</feature>
<dbReference type="Gene3D" id="1.20.1250.20">
    <property type="entry name" value="MFS general substrate transporter like domains"/>
    <property type="match status" value="1"/>
</dbReference>
<evidence type="ECO:0000256" key="6">
    <source>
        <dbReference type="SAM" id="Phobius"/>
    </source>
</evidence>
<feature type="region of interest" description="Disordered" evidence="5">
    <location>
        <begin position="316"/>
        <end position="341"/>
    </location>
</feature>
<feature type="transmembrane region" description="Helical" evidence="6">
    <location>
        <begin position="473"/>
        <end position="492"/>
    </location>
</feature>
<dbReference type="Pfam" id="PF07690">
    <property type="entry name" value="MFS_1"/>
    <property type="match status" value="1"/>
</dbReference>
<name>A0ABQ8GHP9_9PEZI</name>
<dbReference type="PANTHER" id="PTHR23507">
    <property type="entry name" value="ZGC:174356"/>
    <property type="match status" value="1"/>
</dbReference>
<evidence type="ECO:0000313" key="7">
    <source>
        <dbReference type="EMBL" id="KAH7056001.1"/>
    </source>
</evidence>
<dbReference type="Proteomes" id="UP000774617">
    <property type="component" value="Unassembled WGS sequence"/>
</dbReference>
<dbReference type="EMBL" id="JAGTJR010000008">
    <property type="protein sequence ID" value="KAH7056001.1"/>
    <property type="molecule type" value="Genomic_DNA"/>
</dbReference>
<evidence type="ECO:0000256" key="4">
    <source>
        <dbReference type="ARBA" id="ARBA00023136"/>
    </source>
</evidence>
<feature type="transmembrane region" description="Helical" evidence="6">
    <location>
        <begin position="366"/>
        <end position="385"/>
    </location>
</feature>
<keyword evidence="3 6" id="KW-1133">Transmembrane helix</keyword>
<organism evidence="7 8">
    <name type="scientific">Macrophomina phaseolina</name>
    <dbReference type="NCBI Taxonomy" id="35725"/>
    <lineage>
        <taxon>Eukaryota</taxon>
        <taxon>Fungi</taxon>
        <taxon>Dikarya</taxon>
        <taxon>Ascomycota</taxon>
        <taxon>Pezizomycotina</taxon>
        <taxon>Dothideomycetes</taxon>
        <taxon>Dothideomycetes incertae sedis</taxon>
        <taxon>Botryosphaeriales</taxon>
        <taxon>Botryosphaeriaceae</taxon>
        <taxon>Macrophomina</taxon>
    </lineage>
</organism>
<dbReference type="InterPro" id="IPR011701">
    <property type="entry name" value="MFS"/>
</dbReference>
<keyword evidence="2 6" id="KW-0812">Transmembrane</keyword>
<feature type="transmembrane region" description="Helical" evidence="6">
    <location>
        <begin position="405"/>
        <end position="427"/>
    </location>
</feature>
<gene>
    <name evidence="7" type="ORF">B0J12DRAFT_439068</name>
</gene>
<sequence>MPKSHLAFQPNSLPPRSFYIYRNLLMENSITRSILLEADAEETAPLLQPGQRIGTYSTTRKRPQPHDNAHPDNAGPASRIPLLPPPPSPSSGAQFWPRAAILCGALSLVADLGDGLTAAPEVRLLEMAVCRDYYLARNPSMVGPPPLQYVREELCKRDAIQVELAYLRALKSFFAAVPGLLCTVLFGRLADVWGRKPVLLLGMTGQILSYLWVIFVCYFHQVFPTRLVWASAIFQFMGGGHRNISALMNTVIVDVAPENSRTSTFYLVGALIRVTDIVSAAGGSWLLSHDLWLPFKISTPVLLTSLPIILSMPETLPPQPPRRHDSVVEEHSSSPDTAISTEPKRSSLFQIARTFLRRPSLPNTPLLLCLTTIFLKTFALMSNHLTLQFASKTLHWPLASAGYLLSLKAAISLLVLLLLPLLGNVASRRRLRAVALDTWVARCSLAFLAAGSWMIGGASVFDRAGGNGKTAAGMAVVGVVGGLVLGAGGNGITQTMRGLVAHFAVGVEGGDGCGEGEGGERGSTTGSRLGQLYAGIALLELVAVLTGEMAFAGLFGLGTRLARGADDAGGEGEGNGWFGLPFYVAGVTFFLGLCCAIRIPVTRSGSRRR</sequence>
<dbReference type="InterPro" id="IPR036259">
    <property type="entry name" value="MFS_trans_sf"/>
</dbReference>
<evidence type="ECO:0000256" key="3">
    <source>
        <dbReference type="ARBA" id="ARBA00022989"/>
    </source>
</evidence>
<evidence type="ECO:0000256" key="5">
    <source>
        <dbReference type="SAM" id="MobiDB-lite"/>
    </source>
</evidence>
<evidence type="ECO:0000256" key="1">
    <source>
        <dbReference type="ARBA" id="ARBA00004141"/>
    </source>
</evidence>
<dbReference type="PANTHER" id="PTHR23507:SF1">
    <property type="entry name" value="FI18259P1-RELATED"/>
    <property type="match status" value="1"/>
</dbReference>
<accession>A0ABQ8GHP9</accession>
<keyword evidence="4 6" id="KW-0472">Membrane</keyword>
<proteinExistence type="predicted"/>
<keyword evidence="8" id="KW-1185">Reference proteome</keyword>